<name>A0A4R3LUC4_9HYPH</name>
<proteinExistence type="predicted"/>
<evidence type="ECO:0000313" key="2">
    <source>
        <dbReference type="Proteomes" id="UP000294664"/>
    </source>
</evidence>
<evidence type="ECO:0000313" key="1">
    <source>
        <dbReference type="EMBL" id="TCT04200.1"/>
    </source>
</evidence>
<dbReference type="SUPFAM" id="SSF53795">
    <property type="entry name" value="PEP carboxykinase-like"/>
    <property type="match status" value="1"/>
</dbReference>
<dbReference type="RefSeq" id="WP_132031654.1">
    <property type="nucleotide sequence ID" value="NZ_SMAI01000007.1"/>
</dbReference>
<organism evidence="1 2">
    <name type="scientific">Aquabacter spiritensis</name>
    <dbReference type="NCBI Taxonomy" id="933073"/>
    <lineage>
        <taxon>Bacteria</taxon>
        <taxon>Pseudomonadati</taxon>
        <taxon>Pseudomonadota</taxon>
        <taxon>Alphaproteobacteria</taxon>
        <taxon>Hyphomicrobiales</taxon>
        <taxon>Xanthobacteraceae</taxon>
        <taxon>Aquabacter</taxon>
    </lineage>
</organism>
<dbReference type="AlphaFoldDB" id="A0A4R3LUC4"/>
<dbReference type="EMBL" id="SMAI01000007">
    <property type="protein sequence ID" value="TCT04200.1"/>
    <property type="molecule type" value="Genomic_DNA"/>
</dbReference>
<accession>A0A4R3LUC4</accession>
<protein>
    <submittedName>
        <fullName evidence="1">Hpr(Ser) kinase/phosphatase</fullName>
    </submittedName>
</protein>
<dbReference type="Gene3D" id="3.40.50.300">
    <property type="entry name" value="P-loop containing nucleotide triphosphate hydrolases"/>
    <property type="match status" value="1"/>
</dbReference>
<sequence length="305" mass="31876">MDYRAFGLSFGSDIALPELCAGAEAGRPRIAIRHAPTFDGALPSGLAATPDLFDLTIADLARFRILGDARIEVESVPQAPPTDIRAYLLGSVMAALLYKRGLLPLHASAVLAPCGVIAFAGRSGAGKSTLAHLLAERGYPVIADDLLGVEAGAEGPVCWTAIPRLKLWDTSVAFAGLAAERFEPVLHGADKFHVPARNPAPHAPHRLAALYLLEEPAPDGPAPLAPAHAIAALIANSQRPGYAGPLGCGPAHFATCVAIGRTLPVFACGRLWGLAHLGDEIDRLERHFTRLPVAQASPPAARPAL</sequence>
<reference evidence="1 2" key="1">
    <citation type="submission" date="2019-03" db="EMBL/GenBank/DDBJ databases">
        <title>Genomic Encyclopedia of Type Strains, Phase IV (KMG-IV): sequencing the most valuable type-strain genomes for metagenomic binning, comparative biology and taxonomic classification.</title>
        <authorList>
            <person name="Goeker M."/>
        </authorList>
    </citation>
    <scope>NUCLEOTIDE SEQUENCE [LARGE SCALE GENOMIC DNA]</scope>
    <source>
        <strain evidence="1 2">DSM 9035</strain>
    </source>
</reference>
<dbReference type="OrthoDB" id="3213869at2"/>
<dbReference type="Proteomes" id="UP000294664">
    <property type="component" value="Unassembled WGS sequence"/>
</dbReference>
<comment type="caution">
    <text evidence="1">The sequence shown here is derived from an EMBL/GenBank/DDBJ whole genome shotgun (WGS) entry which is preliminary data.</text>
</comment>
<keyword evidence="2" id="KW-1185">Reference proteome</keyword>
<keyword evidence="1" id="KW-0808">Transferase</keyword>
<gene>
    <name evidence="1" type="ORF">EDC64_10715</name>
</gene>
<dbReference type="GO" id="GO:0016301">
    <property type="term" value="F:kinase activity"/>
    <property type="evidence" value="ECO:0007669"/>
    <property type="project" value="UniProtKB-KW"/>
</dbReference>
<dbReference type="InterPro" id="IPR027417">
    <property type="entry name" value="P-loop_NTPase"/>
</dbReference>
<keyword evidence="1" id="KW-0418">Kinase</keyword>